<reference evidence="1 2" key="1">
    <citation type="submission" date="2013-09" db="EMBL/GenBank/DDBJ databases">
        <title>Whole genome shotgun sequence of Novosphingobium tardaugens NBRC 16725.</title>
        <authorList>
            <person name="Isaki S."/>
            <person name="Hosoyama A."/>
            <person name="Tsuchikane K."/>
            <person name="Katsumata H."/>
            <person name="Ando Y."/>
            <person name="Yamazaki S."/>
            <person name="Fujita N."/>
        </authorList>
    </citation>
    <scope>NUCLEOTIDE SEQUENCE [LARGE SCALE GENOMIC DNA]</scope>
    <source>
        <strain evidence="1 2">NBRC 16725</strain>
    </source>
</reference>
<proteinExistence type="predicted"/>
<evidence type="ECO:0000313" key="1">
    <source>
        <dbReference type="EMBL" id="GAD51112.1"/>
    </source>
</evidence>
<gene>
    <name evidence="1" type="ORF">NT2_19_00090</name>
</gene>
<dbReference type="Proteomes" id="UP000016568">
    <property type="component" value="Unassembled WGS sequence"/>
</dbReference>
<name>U2YQW4_9SPHN</name>
<keyword evidence="2" id="KW-1185">Reference proteome</keyword>
<organism evidence="1 2">
    <name type="scientific">Caenibius tardaugens NBRC 16725</name>
    <dbReference type="NCBI Taxonomy" id="1219035"/>
    <lineage>
        <taxon>Bacteria</taxon>
        <taxon>Pseudomonadati</taxon>
        <taxon>Pseudomonadota</taxon>
        <taxon>Alphaproteobacteria</taxon>
        <taxon>Sphingomonadales</taxon>
        <taxon>Erythrobacteraceae</taxon>
        <taxon>Caenibius</taxon>
    </lineage>
</organism>
<protein>
    <submittedName>
        <fullName evidence="1">Uncharacterized protein</fullName>
    </submittedName>
</protein>
<dbReference type="EMBL" id="BASZ01000019">
    <property type="protein sequence ID" value="GAD51112.1"/>
    <property type="molecule type" value="Genomic_DNA"/>
</dbReference>
<comment type="caution">
    <text evidence="1">The sequence shown here is derived from an EMBL/GenBank/DDBJ whole genome shotgun (WGS) entry which is preliminary data.</text>
</comment>
<sequence>MKNSPAHHVSDHPKARPAARDEFAIGIGNAFRSADYAIQRAATVLAHRACCAWKYFQALW</sequence>
<evidence type="ECO:0000313" key="2">
    <source>
        <dbReference type="Proteomes" id="UP000016568"/>
    </source>
</evidence>
<dbReference type="AlphaFoldDB" id="U2YQW4"/>
<accession>U2YQW4</accession>